<evidence type="ECO:0000256" key="1">
    <source>
        <dbReference type="ARBA" id="ARBA00023125"/>
    </source>
</evidence>
<dbReference type="Gene3D" id="1.10.10.60">
    <property type="entry name" value="Homeodomain-like"/>
    <property type="match status" value="1"/>
</dbReference>
<dbReference type="Pfam" id="PF00440">
    <property type="entry name" value="TetR_N"/>
    <property type="match status" value="1"/>
</dbReference>
<dbReference type="RefSeq" id="WP_170131654.1">
    <property type="nucleotide sequence ID" value="NZ_QGDQ01000038.1"/>
</dbReference>
<evidence type="ECO:0000313" key="5">
    <source>
        <dbReference type="EMBL" id="PWJ47373.1"/>
    </source>
</evidence>
<reference evidence="5 6" key="1">
    <citation type="submission" date="2018-03" db="EMBL/GenBank/DDBJ databases">
        <title>Genomic Encyclopedia of Archaeal and Bacterial Type Strains, Phase II (KMG-II): from individual species to whole genera.</title>
        <authorList>
            <person name="Goeker M."/>
        </authorList>
    </citation>
    <scope>NUCLEOTIDE SEQUENCE [LARGE SCALE GENOMIC DNA]</scope>
    <source>
        <strain evidence="5 6">DSM 44889</strain>
    </source>
</reference>
<accession>A0A315ZQJ5</accession>
<comment type="caution">
    <text evidence="5">The sequence shown here is derived from an EMBL/GenBank/DDBJ whole genome shotgun (WGS) entry which is preliminary data.</text>
</comment>
<feature type="domain" description="HTH tetR-type" evidence="4">
    <location>
        <begin position="6"/>
        <end position="66"/>
    </location>
</feature>
<dbReference type="Proteomes" id="UP000245469">
    <property type="component" value="Unassembled WGS sequence"/>
</dbReference>
<organism evidence="5 6">
    <name type="scientific">Quadrisphaera granulorum</name>
    <dbReference type="NCBI Taxonomy" id="317664"/>
    <lineage>
        <taxon>Bacteria</taxon>
        <taxon>Bacillati</taxon>
        <taxon>Actinomycetota</taxon>
        <taxon>Actinomycetes</taxon>
        <taxon>Kineosporiales</taxon>
        <taxon>Kineosporiaceae</taxon>
        <taxon>Quadrisphaera</taxon>
    </lineage>
</organism>
<feature type="region of interest" description="Disordered" evidence="3">
    <location>
        <begin position="183"/>
        <end position="207"/>
    </location>
</feature>
<dbReference type="AlphaFoldDB" id="A0A315ZQJ5"/>
<keyword evidence="1 2" id="KW-0238">DNA-binding</keyword>
<evidence type="ECO:0000256" key="3">
    <source>
        <dbReference type="SAM" id="MobiDB-lite"/>
    </source>
</evidence>
<dbReference type="EMBL" id="QGDQ01000038">
    <property type="protein sequence ID" value="PWJ47373.1"/>
    <property type="molecule type" value="Genomic_DNA"/>
</dbReference>
<keyword evidence="6" id="KW-1185">Reference proteome</keyword>
<gene>
    <name evidence="5" type="ORF">BXY45_13821</name>
</gene>
<evidence type="ECO:0000313" key="6">
    <source>
        <dbReference type="Proteomes" id="UP000245469"/>
    </source>
</evidence>
<dbReference type="InterPro" id="IPR009057">
    <property type="entry name" value="Homeodomain-like_sf"/>
</dbReference>
<dbReference type="SUPFAM" id="SSF46689">
    <property type="entry name" value="Homeodomain-like"/>
    <property type="match status" value="1"/>
</dbReference>
<name>A0A315ZQJ5_9ACTN</name>
<dbReference type="PROSITE" id="PS50977">
    <property type="entry name" value="HTH_TETR_2"/>
    <property type="match status" value="1"/>
</dbReference>
<dbReference type="GO" id="GO:0003677">
    <property type="term" value="F:DNA binding"/>
    <property type="evidence" value="ECO:0007669"/>
    <property type="project" value="UniProtKB-UniRule"/>
</dbReference>
<protein>
    <submittedName>
        <fullName evidence="5">TetR family transcriptional regulator</fullName>
    </submittedName>
</protein>
<evidence type="ECO:0000256" key="2">
    <source>
        <dbReference type="PROSITE-ProRule" id="PRU00335"/>
    </source>
</evidence>
<proteinExistence type="predicted"/>
<feature type="compositionally biased region" description="Low complexity" evidence="3">
    <location>
        <begin position="190"/>
        <end position="200"/>
    </location>
</feature>
<feature type="DNA-binding region" description="H-T-H motif" evidence="2">
    <location>
        <begin position="29"/>
        <end position="48"/>
    </location>
</feature>
<dbReference type="InterPro" id="IPR001647">
    <property type="entry name" value="HTH_TetR"/>
</dbReference>
<sequence length="207" mass="22175">MVQETRDTRSAVLAAACTLLDEVPFDDISYRVLGDTVGVAERTVFRHFPTRAHLLTGVAQRIDTLEMPFAPFRTAAEFRASTRQRFLAFDTAPRKAGVLARSAAVSPVSAPEPDFLTHAVVAVVEHELPGANRRDLRRAAGALRTFAAPLFWAHARTSLGMDGAAAADVLDVVTERVLAALRPAGEHAQSSSSSSSSSSSLPSWPLP</sequence>
<evidence type="ECO:0000259" key="4">
    <source>
        <dbReference type="PROSITE" id="PS50977"/>
    </source>
</evidence>